<dbReference type="GO" id="GO:0004814">
    <property type="term" value="F:arginine-tRNA ligase activity"/>
    <property type="evidence" value="ECO:0007669"/>
    <property type="project" value="InterPro"/>
</dbReference>
<accession>A0A6J2TPY4</accession>
<gene>
    <name evidence="3" type="primary">LOC115626778</name>
</gene>
<reference evidence="3" key="1">
    <citation type="submission" date="2025-08" db="UniProtKB">
        <authorList>
            <consortium name="RefSeq"/>
        </authorList>
    </citation>
    <scope>IDENTIFICATION</scope>
    <source>
        <strain evidence="3">11010-0011.00</strain>
        <tissue evidence="3">Whole body</tissue>
    </source>
</reference>
<proteinExistence type="predicted"/>
<dbReference type="SUPFAM" id="SSF47323">
    <property type="entry name" value="Anticodon-binding domain of a subclass of class I aminoacyl-tRNA synthetases"/>
    <property type="match status" value="1"/>
</dbReference>
<dbReference type="AlphaFoldDB" id="A0A6J2TPY4"/>
<dbReference type="InterPro" id="IPR009080">
    <property type="entry name" value="tRNAsynth_Ia_anticodon-bd"/>
</dbReference>
<name>A0A6J2TPY4_DROLE</name>
<keyword evidence="2" id="KW-1185">Reference proteome</keyword>
<dbReference type="Proteomes" id="UP000504634">
    <property type="component" value="Unplaced"/>
</dbReference>
<dbReference type="GO" id="GO:0106217">
    <property type="term" value="P:tRNA C3-cytosine methylation"/>
    <property type="evidence" value="ECO:0007669"/>
    <property type="project" value="TreeGrafter"/>
</dbReference>
<dbReference type="PANTHER" id="PTHR16043">
    <property type="entry name" value="DALRD3 PROTEIN"/>
    <property type="match status" value="1"/>
</dbReference>
<dbReference type="GO" id="GO:0005524">
    <property type="term" value="F:ATP binding"/>
    <property type="evidence" value="ECO:0007669"/>
    <property type="project" value="InterPro"/>
</dbReference>
<dbReference type="GO" id="GO:0006420">
    <property type="term" value="P:arginyl-tRNA aminoacylation"/>
    <property type="evidence" value="ECO:0007669"/>
    <property type="project" value="InterPro"/>
</dbReference>
<evidence type="ECO:0000259" key="1">
    <source>
        <dbReference type="SMART" id="SM00836"/>
    </source>
</evidence>
<organism evidence="2 3">
    <name type="scientific">Drosophila lebanonensis</name>
    <name type="common">Fruit fly</name>
    <name type="synonym">Scaptodrosophila lebanonensis</name>
    <dbReference type="NCBI Taxonomy" id="7225"/>
    <lineage>
        <taxon>Eukaryota</taxon>
        <taxon>Metazoa</taxon>
        <taxon>Ecdysozoa</taxon>
        <taxon>Arthropoda</taxon>
        <taxon>Hexapoda</taxon>
        <taxon>Insecta</taxon>
        <taxon>Pterygota</taxon>
        <taxon>Neoptera</taxon>
        <taxon>Endopterygota</taxon>
        <taxon>Diptera</taxon>
        <taxon>Brachycera</taxon>
        <taxon>Muscomorpha</taxon>
        <taxon>Ephydroidea</taxon>
        <taxon>Drosophilidae</taxon>
        <taxon>Scaptodrosophila</taxon>
    </lineage>
</organism>
<dbReference type="OrthoDB" id="9990834at2759"/>
<dbReference type="GeneID" id="115626778"/>
<dbReference type="RefSeq" id="XP_030378104.1">
    <property type="nucleotide sequence ID" value="XM_030522244.1"/>
</dbReference>
<dbReference type="Pfam" id="PF05746">
    <property type="entry name" value="DALR_1"/>
    <property type="match status" value="1"/>
</dbReference>
<dbReference type="GO" id="GO:0000049">
    <property type="term" value="F:tRNA binding"/>
    <property type="evidence" value="ECO:0007669"/>
    <property type="project" value="TreeGrafter"/>
</dbReference>
<protein>
    <submittedName>
        <fullName evidence="3">Uncharacterized protein LOC115626778</fullName>
    </submittedName>
</protein>
<evidence type="ECO:0000313" key="3">
    <source>
        <dbReference type="RefSeq" id="XP_030378104.1"/>
    </source>
</evidence>
<feature type="domain" description="DALR anticodon binding" evidence="1">
    <location>
        <begin position="309"/>
        <end position="444"/>
    </location>
</feature>
<sequence length="444" mass="51200">MSHNPITQLTQQLFDFFTIAGDDIIEWPCKRFQRCGDLVRYNSDNLGIQGDISIAADGKNWFKYCNNRGLILRSESDALLLDESAIAELVKQAENWLFPLAKQPELRKDRYTLRLQRRPLIAYVINAVLKTGEHERYGEQCKHDKSPTLCLELVNGGNENELRHYRTRQLHDIIRRLLVYSKWRVVAPKDKNVNTLCVHVQSACQTNLMPQSRRPLDVRVLSGVVLEPHKKSATTMTTSNYLALRSNDMLLMAMHRHGLRDCTKDRNYDELLQRLGAAAVIVDLFEVRHSSPATVVRSGLGCSKGAPYMLYNSARLETLLRTFNEKVEAGVYDPLPPFDQIDFSALEEELDWQLIYGYLLTFPELIEASLDQLKQGQCAVHLIVRYIFSLTSLFSRYYRHKQILVQQRPHLMYILYARIYLIKAVRQVLNDALALLGILPVDYM</sequence>
<dbReference type="InterPro" id="IPR008909">
    <property type="entry name" value="DALR_anticod-bd"/>
</dbReference>
<evidence type="ECO:0000313" key="2">
    <source>
        <dbReference type="Proteomes" id="UP000504634"/>
    </source>
</evidence>
<dbReference type="SMART" id="SM00836">
    <property type="entry name" value="DALR_1"/>
    <property type="match status" value="1"/>
</dbReference>
<dbReference type="InterPro" id="IPR037380">
    <property type="entry name" value="DALRD3"/>
</dbReference>
<dbReference type="Gene3D" id="1.10.730.10">
    <property type="entry name" value="Isoleucyl-tRNA Synthetase, Domain 1"/>
    <property type="match status" value="1"/>
</dbReference>
<dbReference type="PANTHER" id="PTHR16043:SF1">
    <property type="entry name" value="DALR ANTICODON-BINDING DOMAIN-CONTAINING PROTEIN 3"/>
    <property type="match status" value="1"/>
</dbReference>